<keyword evidence="4" id="KW-1185">Reference proteome</keyword>
<reference evidence="4" key="2">
    <citation type="journal article" date="2017" name="Nat. Plants">
        <title>The Aegilops tauschii genome reveals multiple impacts of transposons.</title>
        <authorList>
            <person name="Zhao G."/>
            <person name="Zou C."/>
            <person name="Li K."/>
            <person name="Wang K."/>
            <person name="Li T."/>
            <person name="Gao L."/>
            <person name="Zhang X."/>
            <person name="Wang H."/>
            <person name="Yang Z."/>
            <person name="Liu X."/>
            <person name="Jiang W."/>
            <person name="Mao L."/>
            <person name="Kong X."/>
            <person name="Jiao Y."/>
            <person name="Jia J."/>
        </authorList>
    </citation>
    <scope>NUCLEOTIDE SEQUENCE [LARGE SCALE GENOMIC DNA]</scope>
    <source>
        <strain evidence="4">cv. AL8/78</strain>
    </source>
</reference>
<feature type="transmembrane region" description="Helical" evidence="1">
    <location>
        <begin position="12"/>
        <end position="33"/>
    </location>
</feature>
<reference evidence="3" key="5">
    <citation type="journal article" date="2021" name="G3 (Bethesda)">
        <title>Aegilops tauschii genome assembly Aet v5.0 features greater sequence contiguity and improved annotation.</title>
        <authorList>
            <person name="Wang L."/>
            <person name="Zhu T."/>
            <person name="Rodriguez J.C."/>
            <person name="Deal K.R."/>
            <person name="Dubcovsky J."/>
            <person name="McGuire P.E."/>
            <person name="Lux T."/>
            <person name="Spannagl M."/>
            <person name="Mayer K.F.X."/>
            <person name="Baldrich P."/>
            <person name="Meyers B.C."/>
            <person name="Huo N."/>
            <person name="Gu Y.Q."/>
            <person name="Zhou H."/>
            <person name="Devos K.M."/>
            <person name="Bennetzen J.L."/>
            <person name="Unver T."/>
            <person name="Budak H."/>
            <person name="Gulick P.J."/>
            <person name="Galiba G."/>
            <person name="Kalapos B."/>
            <person name="Nelson D.R."/>
            <person name="Li P."/>
            <person name="You F.M."/>
            <person name="Luo M.C."/>
            <person name="Dvorak J."/>
        </authorList>
    </citation>
    <scope>NUCLEOTIDE SEQUENCE [LARGE SCALE GENOMIC DNA]</scope>
    <source>
        <strain evidence="3">cv. AL8/78</strain>
    </source>
</reference>
<keyword evidence="1" id="KW-0812">Transmembrane</keyword>
<dbReference type="InterPro" id="IPR029485">
    <property type="entry name" value="CAT_C"/>
</dbReference>
<dbReference type="Pfam" id="PF13906">
    <property type="entry name" value="AA_permease_C"/>
    <property type="match status" value="1"/>
</dbReference>
<feature type="transmembrane region" description="Helical" evidence="1">
    <location>
        <begin position="39"/>
        <end position="57"/>
    </location>
</feature>
<evidence type="ECO:0000256" key="1">
    <source>
        <dbReference type="SAM" id="Phobius"/>
    </source>
</evidence>
<organism evidence="3 4">
    <name type="scientific">Aegilops tauschii subsp. strangulata</name>
    <name type="common">Goatgrass</name>
    <dbReference type="NCBI Taxonomy" id="200361"/>
    <lineage>
        <taxon>Eukaryota</taxon>
        <taxon>Viridiplantae</taxon>
        <taxon>Streptophyta</taxon>
        <taxon>Embryophyta</taxon>
        <taxon>Tracheophyta</taxon>
        <taxon>Spermatophyta</taxon>
        <taxon>Magnoliopsida</taxon>
        <taxon>Liliopsida</taxon>
        <taxon>Poales</taxon>
        <taxon>Poaceae</taxon>
        <taxon>BOP clade</taxon>
        <taxon>Pooideae</taxon>
        <taxon>Triticodae</taxon>
        <taxon>Triticeae</taxon>
        <taxon>Triticinae</taxon>
        <taxon>Aegilops</taxon>
    </lineage>
</organism>
<reference evidence="3" key="4">
    <citation type="submission" date="2019-03" db="UniProtKB">
        <authorList>
            <consortium name="EnsemblPlants"/>
        </authorList>
    </citation>
    <scope>IDENTIFICATION</scope>
</reference>
<sequence length="82" mass="9068">FQVYVPVDPPRFSCPGVPMVPIVSVFFNMFLFAQLHEEAWYRFVILSLIAVGVYAGYGQYNAVPSTSDHSSVAYHGVPSEAP</sequence>
<name>A0A453P7J3_AEGTS</name>
<proteinExistence type="predicted"/>
<dbReference type="Gramene" id="AET6Gv20636300.3">
    <property type="protein sequence ID" value="AET6Gv20636300.3"/>
    <property type="gene ID" value="AET6Gv20636300"/>
</dbReference>
<accession>A0A453P7J3</accession>
<dbReference type="AlphaFoldDB" id="A0A453P7J3"/>
<feature type="domain" description="Cationic amino acid transporter C-terminal" evidence="2">
    <location>
        <begin position="12"/>
        <end position="61"/>
    </location>
</feature>
<keyword evidence="1" id="KW-0472">Membrane</keyword>
<evidence type="ECO:0000313" key="4">
    <source>
        <dbReference type="Proteomes" id="UP000015105"/>
    </source>
</evidence>
<dbReference type="Proteomes" id="UP000015105">
    <property type="component" value="Chromosome 6D"/>
</dbReference>
<reference evidence="3" key="3">
    <citation type="journal article" date="2017" name="Nature">
        <title>Genome sequence of the progenitor of the wheat D genome Aegilops tauschii.</title>
        <authorList>
            <person name="Luo M.C."/>
            <person name="Gu Y.Q."/>
            <person name="Puiu D."/>
            <person name="Wang H."/>
            <person name="Twardziok S.O."/>
            <person name="Deal K.R."/>
            <person name="Huo N."/>
            <person name="Zhu T."/>
            <person name="Wang L."/>
            <person name="Wang Y."/>
            <person name="McGuire P.E."/>
            <person name="Liu S."/>
            <person name="Long H."/>
            <person name="Ramasamy R.K."/>
            <person name="Rodriguez J.C."/>
            <person name="Van S.L."/>
            <person name="Yuan L."/>
            <person name="Wang Z."/>
            <person name="Xia Z."/>
            <person name="Xiao L."/>
            <person name="Anderson O.D."/>
            <person name="Ouyang S."/>
            <person name="Liang Y."/>
            <person name="Zimin A.V."/>
            <person name="Pertea G."/>
            <person name="Qi P."/>
            <person name="Bennetzen J.L."/>
            <person name="Dai X."/>
            <person name="Dawson M.W."/>
            <person name="Muller H.G."/>
            <person name="Kugler K."/>
            <person name="Rivarola-Duarte L."/>
            <person name="Spannagl M."/>
            <person name="Mayer K.F.X."/>
            <person name="Lu F.H."/>
            <person name="Bevan M.W."/>
            <person name="Leroy P."/>
            <person name="Li P."/>
            <person name="You F.M."/>
            <person name="Sun Q."/>
            <person name="Liu Z."/>
            <person name="Lyons E."/>
            <person name="Wicker T."/>
            <person name="Salzberg S.L."/>
            <person name="Devos K.M."/>
            <person name="Dvorak J."/>
        </authorList>
    </citation>
    <scope>NUCLEOTIDE SEQUENCE [LARGE SCALE GENOMIC DNA]</scope>
    <source>
        <strain evidence="3">cv. AL8/78</strain>
    </source>
</reference>
<keyword evidence="1" id="KW-1133">Transmembrane helix</keyword>
<protein>
    <recommendedName>
        <fullName evidence="2">Cationic amino acid transporter C-terminal domain-containing protein</fullName>
    </recommendedName>
</protein>
<dbReference type="EnsemblPlants" id="AET6Gv20636300.3">
    <property type="protein sequence ID" value="AET6Gv20636300.3"/>
    <property type="gene ID" value="AET6Gv20636300"/>
</dbReference>
<evidence type="ECO:0000259" key="2">
    <source>
        <dbReference type="Pfam" id="PF13906"/>
    </source>
</evidence>
<evidence type="ECO:0000313" key="3">
    <source>
        <dbReference type="EnsemblPlants" id="AET6Gv20636300.3"/>
    </source>
</evidence>
<reference evidence="4" key="1">
    <citation type="journal article" date="2014" name="Science">
        <title>Ancient hybridizations among the ancestral genomes of bread wheat.</title>
        <authorList>
            <consortium name="International Wheat Genome Sequencing Consortium,"/>
            <person name="Marcussen T."/>
            <person name="Sandve S.R."/>
            <person name="Heier L."/>
            <person name="Spannagl M."/>
            <person name="Pfeifer M."/>
            <person name="Jakobsen K.S."/>
            <person name="Wulff B.B."/>
            <person name="Steuernagel B."/>
            <person name="Mayer K.F."/>
            <person name="Olsen O.A."/>
        </authorList>
    </citation>
    <scope>NUCLEOTIDE SEQUENCE [LARGE SCALE GENOMIC DNA]</scope>
    <source>
        <strain evidence="4">cv. AL8/78</strain>
    </source>
</reference>